<feature type="region of interest" description="Disordered" evidence="4">
    <location>
        <begin position="243"/>
        <end position="267"/>
    </location>
</feature>
<feature type="region of interest" description="Disordered" evidence="4">
    <location>
        <begin position="573"/>
        <end position="598"/>
    </location>
</feature>
<feature type="compositionally biased region" description="Basic and acidic residues" evidence="4">
    <location>
        <begin position="396"/>
        <end position="418"/>
    </location>
</feature>
<dbReference type="Proteomes" id="UP001151582">
    <property type="component" value="Unassembled WGS sequence"/>
</dbReference>
<comment type="subunit">
    <text evidence="3">Associated with the spliceosome.</text>
</comment>
<evidence type="ECO:0000313" key="6">
    <source>
        <dbReference type="EMBL" id="KAJ1983687.1"/>
    </source>
</evidence>
<feature type="domain" description="SKI-interacting protein SKIP SNW" evidence="5">
    <location>
        <begin position="207"/>
        <end position="366"/>
    </location>
</feature>
<feature type="region of interest" description="Disordered" evidence="4">
    <location>
        <begin position="31"/>
        <end position="63"/>
    </location>
</feature>
<dbReference type="GO" id="GO:0000398">
    <property type="term" value="P:mRNA splicing, via spliceosome"/>
    <property type="evidence" value="ECO:0007669"/>
    <property type="project" value="InterPro"/>
</dbReference>
<keyword evidence="3" id="KW-0539">Nucleus</keyword>
<feature type="compositionally biased region" description="Polar residues" evidence="4">
    <location>
        <begin position="539"/>
        <end position="554"/>
    </location>
</feature>
<feature type="region of interest" description="Disordered" evidence="4">
    <location>
        <begin position="526"/>
        <end position="554"/>
    </location>
</feature>
<evidence type="ECO:0000256" key="3">
    <source>
        <dbReference type="RuleBase" id="RU367140"/>
    </source>
</evidence>
<protein>
    <recommendedName>
        <fullName evidence="2 3">Pre-mRNA-processing protein 45</fullName>
    </recommendedName>
</protein>
<keyword evidence="3" id="KW-0508">mRNA splicing</keyword>
<organism evidence="6 7">
    <name type="scientific">Dimargaris verticillata</name>
    <dbReference type="NCBI Taxonomy" id="2761393"/>
    <lineage>
        <taxon>Eukaryota</taxon>
        <taxon>Fungi</taxon>
        <taxon>Fungi incertae sedis</taxon>
        <taxon>Zoopagomycota</taxon>
        <taxon>Kickxellomycotina</taxon>
        <taxon>Dimargaritomycetes</taxon>
        <taxon>Dimargaritales</taxon>
        <taxon>Dimargaritaceae</taxon>
        <taxon>Dimargaris</taxon>
    </lineage>
</organism>
<dbReference type="Pfam" id="PF02731">
    <property type="entry name" value="SKIP_SNW"/>
    <property type="match status" value="1"/>
</dbReference>
<keyword evidence="3" id="KW-0507">mRNA processing</keyword>
<dbReference type="InterPro" id="IPR004015">
    <property type="entry name" value="SKI-int_prot_SKIP_SNW-dom"/>
</dbReference>
<evidence type="ECO:0000256" key="4">
    <source>
        <dbReference type="SAM" id="MobiDB-lite"/>
    </source>
</evidence>
<keyword evidence="7" id="KW-1185">Reference proteome</keyword>
<proteinExistence type="inferred from homology"/>
<dbReference type="GO" id="GO:0005681">
    <property type="term" value="C:spliceosomal complex"/>
    <property type="evidence" value="ECO:0007669"/>
    <property type="project" value="UniProtKB-UniRule"/>
</dbReference>
<feature type="region of interest" description="Disordered" evidence="4">
    <location>
        <begin position="366"/>
        <end position="435"/>
    </location>
</feature>
<accession>A0A9W8B508</accession>
<gene>
    <name evidence="6" type="primary">PRP45</name>
    <name evidence="6" type="ORF">H4R34_001115</name>
</gene>
<dbReference type="EMBL" id="JANBQB010000044">
    <property type="protein sequence ID" value="KAJ1983687.1"/>
    <property type="molecule type" value="Genomic_DNA"/>
</dbReference>
<evidence type="ECO:0000313" key="7">
    <source>
        <dbReference type="Proteomes" id="UP001151582"/>
    </source>
</evidence>
<dbReference type="PANTHER" id="PTHR12096">
    <property type="entry name" value="NUCLEAR PROTEIN SKIP-RELATED"/>
    <property type="match status" value="1"/>
</dbReference>
<evidence type="ECO:0000256" key="2">
    <source>
        <dbReference type="ARBA" id="ARBA00022160"/>
    </source>
</evidence>
<name>A0A9W8B508_9FUNG</name>
<feature type="compositionally biased region" description="Polar residues" evidence="4">
    <location>
        <begin position="41"/>
        <end position="55"/>
    </location>
</feature>
<reference evidence="6" key="1">
    <citation type="submission" date="2022-07" db="EMBL/GenBank/DDBJ databases">
        <title>Phylogenomic reconstructions and comparative analyses of Kickxellomycotina fungi.</title>
        <authorList>
            <person name="Reynolds N.K."/>
            <person name="Stajich J.E."/>
            <person name="Barry K."/>
            <person name="Grigoriev I.V."/>
            <person name="Crous P."/>
            <person name="Smith M.E."/>
        </authorList>
    </citation>
    <scope>NUCLEOTIDE SEQUENCE</scope>
    <source>
        <strain evidence="6">RSA 567</strain>
    </source>
</reference>
<keyword evidence="3" id="KW-0747">Spliceosome</keyword>
<comment type="caution">
    <text evidence="6">The sequence shown here is derived from an EMBL/GenBank/DDBJ whole genome shotgun (WGS) entry which is preliminary data.</text>
</comment>
<comment type="subcellular location">
    <subcellularLocation>
        <location evidence="3">Nucleus</location>
    </subcellularLocation>
</comment>
<dbReference type="OrthoDB" id="666364at2759"/>
<evidence type="ECO:0000256" key="1">
    <source>
        <dbReference type="ARBA" id="ARBA00010197"/>
    </source>
</evidence>
<dbReference type="AlphaFoldDB" id="A0A9W8B508"/>
<dbReference type="InterPro" id="IPR017862">
    <property type="entry name" value="SKI-int_prot_SKIP"/>
</dbReference>
<sequence length="598" mass="65898">MKFKPTPLLPMAICIVTTFGDSKCVLPKPKNVPVKEHSSRTESVPSTLTALSVTKPNGPPPYGRRKGWVPHTAEDFGDGGAFPEVHVTQYPIGLGRKGKAVATRSTTTGAPLSLQVNAQGEVQYDAIARQGHAASQLVQTQFKDLVPLRDQANFQSLDTDSLLERPDSQTVRETAERTRAALEKVTQSRIAAAQPKAVTNATNKDPQYIRYTPNQQGGTYNSGSQQRIVRMVEMPVDPFEPQRFKHKKIPKGPPSPPAPIMHSPPRKPTAEEQEEWFVPPSISNWKNAKGFTIPLDKRLAADGRGLQEVQINDNFAKFADALNAADRHAREGVRQRALQQQRLAQKKKDERDQHLRTLAQQAREARAGLVAATEGDDAVLNGRSARSEDGDTGEDEAYRKREEMRQERQREREREARLSHLSTSQRAKAMARSENRDISEKVALGLAKPTGSKESMFDQRLFNMSEGLSSGFKGDDAYNLYDKPLFGGASGSAGIYRPSRGTDSDAYGGGNAEAITEMLQQDRFEHSSTFQGFKGADANRQSSGPVQFEKSQPTAYTAVKSTSDVFGLDQFMEQAKRLKRSSDAPAKPSGSPSKRPRD</sequence>
<evidence type="ECO:0000259" key="5">
    <source>
        <dbReference type="Pfam" id="PF02731"/>
    </source>
</evidence>
<comment type="similarity">
    <text evidence="1 3">Belongs to the SNW family.</text>
</comment>
<comment type="function">
    <text evidence="3">Involved in pre-mRNA splicing.</text>
</comment>